<dbReference type="Gene3D" id="3.90.1150.10">
    <property type="entry name" value="Aspartate Aminotransferase, domain 1"/>
    <property type="match status" value="1"/>
</dbReference>
<dbReference type="RefSeq" id="WP_222609510.1">
    <property type="nucleotide sequence ID" value="NZ_CP081960.1"/>
</dbReference>
<comment type="similarity">
    <text evidence="8">Belongs to the class-III pyridoxal-phosphate-dependent aminotransferase family.</text>
</comment>
<dbReference type="InterPro" id="IPR005814">
    <property type="entry name" value="Aminotrans_3"/>
</dbReference>
<evidence type="ECO:0000256" key="7">
    <source>
        <dbReference type="ARBA" id="ARBA00031365"/>
    </source>
</evidence>
<reference evidence="9 10" key="1">
    <citation type="journal article" date="2021" name="Int. J. Syst. Evol. Microbiol.">
        <title>Halobaculum halophilum sp. nov. and Halobaculum salinum sp. nov., isolated from salt lake and saline soil.</title>
        <authorList>
            <person name="Cui H.L."/>
            <person name="Shi X.W."/>
            <person name="Yin X.M."/>
            <person name="Yang X.Y."/>
            <person name="Hou J."/>
            <person name="Zhu L."/>
        </authorList>
    </citation>
    <scope>NUCLEOTIDE SEQUENCE [LARGE SCALE GENOMIC DNA]</scope>
    <source>
        <strain evidence="9 10">NBRC 109044</strain>
    </source>
</reference>
<evidence type="ECO:0000256" key="5">
    <source>
        <dbReference type="ARBA" id="ARBA00023235"/>
    </source>
</evidence>
<dbReference type="GO" id="GO:0042286">
    <property type="term" value="F:glutamate-1-semialdehyde 2,1-aminomutase activity"/>
    <property type="evidence" value="ECO:0007669"/>
    <property type="project" value="UniProtKB-EC"/>
</dbReference>
<keyword evidence="5" id="KW-0413">Isomerase</keyword>
<keyword evidence="9" id="KW-0032">Aminotransferase</keyword>
<accession>A0A8T8WIU5</accession>
<dbReference type="PANTHER" id="PTHR43713:SF3">
    <property type="entry name" value="GLUTAMATE-1-SEMIALDEHYDE 2,1-AMINOMUTASE 1, CHLOROPLASTIC-RELATED"/>
    <property type="match status" value="1"/>
</dbReference>
<dbReference type="InterPro" id="IPR015424">
    <property type="entry name" value="PyrdxlP-dep_Trfase"/>
</dbReference>
<dbReference type="CDD" id="cd00610">
    <property type="entry name" value="OAT_like"/>
    <property type="match status" value="1"/>
</dbReference>
<dbReference type="KEGG" id="hmp:K6T50_17455"/>
<dbReference type="Proteomes" id="UP000826254">
    <property type="component" value="Plasmid unnamed2"/>
</dbReference>
<evidence type="ECO:0000256" key="4">
    <source>
        <dbReference type="ARBA" id="ARBA00022898"/>
    </source>
</evidence>
<evidence type="ECO:0000313" key="9">
    <source>
        <dbReference type="EMBL" id="QZP39761.1"/>
    </source>
</evidence>
<dbReference type="GO" id="GO:0008483">
    <property type="term" value="F:transaminase activity"/>
    <property type="evidence" value="ECO:0007669"/>
    <property type="project" value="UniProtKB-KW"/>
</dbReference>
<dbReference type="Pfam" id="PF00202">
    <property type="entry name" value="Aminotran_3"/>
    <property type="match status" value="1"/>
</dbReference>
<keyword evidence="4 8" id="KW-0663">Pyridoxal phosphate</keyword>
<keyword evidence="9" id="KW-0808">Transferase</keyword>
<dbReference type="PROSITE" id="PS00600">
    <property type="entry name" value="AA_TRANSFER_CLASS_3"/>
    <property type="match status" value="1"/>
</dbReference>
<dbReference type="AlphaFoldDB" id="A0A8T8WIU5"/>
<proteinExistence type="inferred from homology"/>
<keyword evidence="10" id="KW-1185">Reference proteome</keyword>
<dbReference type="SUPFAM" id="SSF53383">
    <property type="entry name" value="PLP-dependent transferases"/>
    <property type="match status" value="1"/>
</dbReference>
<evidence type="ECO:0000313" key="10">
    <source>
        <dbReference type="Proteomes" id="UP000826254"/>
    </source>
</evidence>
<name>A0A8T8WIU5_9EURY</name>
<gene>
    <name evidence="9" type="ORF">K6T50_17455</name>
</gene>
<dbReference type="InterPro" id="IPR049704">
    <property type="entry name" value="Aminotrans_3_PPA_site"/>
</dbReference>
<evidence type="ECO:0000256" key="1">
    <source>
        <dbReference type="ARBA" id="ARBA00001579"/>
    </source>
</evidence>
<evidence type="ECO:0000256" key="3">
    <source>
        <dbReference type="ARBA" id="ARBA00015416"/>
    </source>
</evidence>
<sequence>MGTPESEERSVAEKQFTQYGNKRLEKFSRSIELQRRASQEIPESTSSNYRGSGSYAPYPMVFMESGSGAELTDVDGNNYIDFHAGVSAIINGHSPSRQIEAVKQQIDNGPYFATSYEKEHEAAHLLNEMVPSSDLAKFISTGTEAIMSAIRLARAYTGKEKVLKFEGMYHGHTDYALVNVHPGAEDLGTRRNPTKIPETTGIPQETMETVESAPWNDIDLLEEKLEREGDDIAAVMTEAVMSNSGLLWPENGYLDELRRLTNEHDVLFILDEVVTGFRMGLQGAQGYFDIDPDLTVFGKAMANGYPCAALCGREEVMRFLESGSDKSTFMGTFSGNPLVVAAAHANLELLHEVGEQGYKKLYDRGERLTAGLKEILADAGHDVFVPKFAGFFAVHFLDGGGDPAAWREYRDIGPNTDPDAYSRFAAAMMGEGIFLPPKTGRINLMHAHTDEHIDEALEAAKVAADHV</sequence>
<evidence type="ECO:0000256" key="2">
    <source>
        <dbReference type="ARBA" id="ARBA00001933"/>
    </source>
</evidence>
<dbReference type="InterPro" id="IPR015421">
    <property type="entry name" value="PyrdxlP-dep_Trfase_major"/>
</dbReference>
<keyword evidence="9" id="KW-0614">Plasmid</keyword>
<dbReference type="PANTHER" id="PTHR43713">
    <property type="entry name" value="GLUTAMATE-1-SEMIALDEHYDE 2,1-AMINOMUTASE"/>
    <property type="match status" value="1"/>
</dbReference>
<dbReference type="EMBL" id="CP081960">
    <property type="protein sequence ID" value="QZP39761.1"/>
    <property type="molecule type" value="Genomic_DNA"/>
</dbReference>
<geneLocation type="plasmid" evidence="9 10">
    <name>unnamed2</name>
</geneLocation>
<organism evidence="9 10">
    <name type="scientific">Halobaculum magnesiiphilum</name>
    <dbReference type="NCBI Taxonomy" id="1017351"/>
    <lineage>
        <taxon>Archaea</taxon>
        <taxon>Methanobacteriati</taxon>
        <taxon>Methanobacteriota</taxon>
        <taxon>Stenosarchaea group</taxon>
        <taxon>Halobacteria</taxon>
        <taxon>Halobacteriales</taxon>
        <taxon>Haloferacaceae</taxon>
        <taxon>Halobaculum</taxon>
    </lineage>
</organism>
<comment type="catalytic activity">
    <reaction evidence="1">
        <text>(S)-4-amino-5-oxopentanoate = 5-aminolevulinate</text>
        <dbReference type="Rhea" id="RHEA:14265"/>
        <dbReference type="ChEBI" id="CHEBI:57501"/>
        <dbReference type="ChEBI" id="CHEBI:356416"/>
        <dbReference type="EC" id="5.4.3.8"/>
    </reaction>
</comment>
<comment type="pathway">
    <text evidence="6">Porphyrin-containing compound metabolism.</text>
</comment>
<evidence type="ECO:0000256" key="8">
    <source>
        <dbReference type="RuleBase" id="RU003560"/>
    </source>
</evidence>
<dbReference type="InterPro" id="IPR015422">
    <property type="entry name" value="PyrdxlP-dep_Trfase_small"/>
</dbReference>
<protein>
    <recommendedName>
        <fullName evidence="3">Glutamate-1-semialdehyde 2,1-aminomutase</fullName>
    </recommendedName>
    <alternativeName>
        <fullName evidence="7">Glutamate-1-semialdehyde aminotransferase</fullName>
    </alternativeName>
</protein>
<dbReference type="GeneID" id="67179967"/>
<dbReference type="GO" id="GO:0030170">
    <property type="term" value="F:pyridoxal phosphate binding"/>
    <property type="evidence" value="ECO:0007669"/>
    <property type="project" value="InterPro"/>
</dbReference>
<comment type="cofactor">
    <cofactor evidence="2">
        <name>pyridoxal 5'-phosphate</name>
        <dbReference type="ChEBI" id="CHEBI:597326"/>
    </cofactor>
</comment>
<dbReference type="Gene3D" id="3.40.640.10">
    <property type="entry name" value="Type I PLP-dependent aspartate aminotransferase-like (Major domain)"/>
    <property type="match status" value="1"/>
</dbReference>
<evidence type="ECO:0000256" key="6">
    <source>
        <dbReference type="ARBA" id="ARBA00023444"/>
    </source>
</evidence>